<gene>
    <name evidence="2" type="ORF">CCMP2556_LOCUS22879</name>
</gene>
<dbReference type="Proteomes" id="UP001642484">
    <property type="component" value="Unassembled WGS sequence"/>
</dbReference>
<keyword evidence="3" id="KW-1185">Reference proteome</keyword>
<evidence type="ECO:0000256" key="1">
    <source>
        <dbReference type="SAM" id="MobiDB-lite"/>
    </source>
</evidence>
<dbReference type="EMBL" id="CAXAMN010014391">
    <property type="protein sequence ID" value="CAK9043171.1"/>
    <property type="molecule type" value="Genomic_DNA"/>
</dbReference>
<feature type="compositionally biased region" description="Basic and acidic residues" evidence="1">
    <location>
        <begin position="1"/>
        <end position="10"/>
    </location>
</feature>
<feature type="compositionally biased region" description="Basic and acidic residues" evidence="1">
    <location>
        <begin position="20"/>
        <end position="30"/>
    </location>
</feature>
<name>A0ABP0LVD1_9DINO</name>
<reference evidence="2 3" key="1">
    <citation type="submission" date="2024-02" db="EMBL/GenBank/DDBJ databases">
        <authorList>
            <person name="Chen Y."/>
            <person name="Shah S."/>
            <person name="Dougan E. K."/>
            <person name="Thang M."/>
            <person name="Chan C."/>
        </authorList>
    </citation>
    <scope>NUCLEOTIDE SEQUENCE [LARGE SCALE GENOMIC DNA]</scope>
</reference>
<protein>
    <submittedName>
        <fullName evidence="2">Uncharacterized protein</fullName>
    </submittedName>
</protein>
<comment type="caution">
    <text evidence="2">The sequence shown here is derived from an EMBL/GenBank/DDBJ whole genome shotgun (WGS) entry which is preliminary data.</text>
</comment>
<feature type="region of interest" description="Disordered" evidence="1">
    <location>
        <begin position="1"/>
        <end position="30"/>
    </location>
</feature>
<proteinExistence type="predicted"/>
<organism evidence="2 3">
    <name type="scientific">Durusdinium trenchii</name>
    <dbReference type="NCBI Taxonomy" id="1381693"/>
    <lineage>
        <taxon>Eukaryota</taxon>
        <taxon>Sar</taxon>
        <taxon>Alveolata</taxon>
        <taxon>Dinophyceae</taxon>
        <taxon>Suessiales</taxon>
        <taxon>Symbiodiniaceae</taxon>
        <taxon>Durusdinium</taxon>
    </lineage>
</organism>
<evidence type="ECO:0000313" key="2">
    <source>
        <dbReference type="EMBL" id="CAK9043171.1"/>
    </source>
</evidence>
<sequence>MQLCAEKEMVYDPSLPRRSSSREEGNETRGHFPYIDERVSMLDEVTLDKILRIRHKTNSRRHPKWQEIQYWIKRWHRFYLRRRAVKRAEERGTEAQLKKALASS</sequence>
<evidence type="ECO:0000313" key="3">
    <source>
        <dbReference type="Proteomes" id="UP001642484"/>
    </source>
</evidence>
<accession>A0ABP0LVD1</accession>